<evidence type="ECO:0000313" key="10">
    <source>
        <dbReference type="EMBL" id="EDW76873.2"/>
    </source>
</evidence>
<evidence type="ECO:0000256" key="2">
    <source>
        <dbReference type="ARBA" id="ARBA00022679"/>
    </source>
</evidence>
<dbReference type="STRING" id="7260.B4MXV4"/>
<feature type="compositionally biased region" description="Low complexity" evidence="7">
    <location>
        <begin position="148"/>
        <end position="162"/>
    </location>
</feature>
<dbReference type="OrthoDB" id="63267at2759"/>
<dbReference type="GO" id="GO:0005524">
    <property type="term" value="F:ATP binding"/>
    <property type="evidence" value="ECO:0007669"/>
    <property type="project" value="UniProtKB-UniRule"/>
</dbReference>
<dbReference type="GO" id="GO:0005952">
    <property type="term" value="C:cAMP-dependent protein kinase complex"/>
    <property type="evidence" value="ECO:0007669"/>
    <property type="project" value="TreeGrafter"/>
</dbReference>
<evidence type="ECO:0000256" key="5">
    <source>
        <dbReference type="ARBA" id="ARBA00022840"/>
    </source>
</evidence>
<dbReference type="GO" id="GO:0007476">
    <property type="term" value="P:imaginal disc-derived wing morphogenesis"/>
    <property type="evidence" value="ECO:0007669"/>
    <property type="project" value="EnsemblMetazoa"/>
</dbReference>
<evidence type="ECO:0000256" key="7">
    <source>
        <dbReference type="SAM" id="MobiDB-lite"/>
    </source>
</evidence>
<dbReference type="SMART" id="SM00220">
    <property type="entry name" value="S_TKc"/>
    <property type="match status" value="1"/>
</dbReference>
<keyword evidence="4" id="KW-0418">Kinase</keyword>
<keyword evidence="3 6" id="KW-0547">Nucleotide-binding</keyword>
<dbReference type="SUPFAM" id="SSF56112">
    <property type="entry name" value="Protein kinase-like (PK-like)"/>
    <property type="match status" value="1"/>
</dbReference>
<feature type="binding site" evidence="6">
    <location>
        <position position="240"/>
    </location>
    <ligand>
        <name>ATP</name>
        <dbReference type="ChEBI" id="CHEBI:30616"/>
    </ligand>
</feature>
<evidence type="ECO:0000256" key="3">
    <source>
        <dbReference type="ARBA" id="ARBA00022741"/>
    </source>
</evidence>
<protein>
    <recommendedName>
        <fullName evidence="12">cAMP-dependent protein kinase catalytic subunit 3</fullName>
    </recommendedName>
</protein>
<dbReference type="Gene3D" id="1.10.510.10">
    <property type="entry name" value="Transferase(Phosphotransferase) domain 1"/>
    <property type="match status" value="1"/>
</dbReference>
<dbReference type="GO" id="GO:0005829">
    <property type="term" value="C:cytosol"/>
    <property type="evidence" value="ECO:0007669"/>
    <property type="project" value="TreeGrafter"/>
</dbReference>
<reference evidence="10 11" key="1">
    <citation type="journal article" date="2007" name="Nature">
        <title>Evolution of genes and genomes on the Drosophila phylogeny.</title>
        <authorList>
            <consortium name="Drosophila 12 Genomes Consortium"/>
            <person name="Clark A.G."/>
            <person name="Eisen M.B."/>
            <person name="Smith D.R."/>
            <person name="Bergman C.M."/>
            <person name="Oliver B."/>
            <person name="Markow T.A."/>
            <person name="Kaufman T.C."/>
            <person name="Kellis M."/>
            <person name="Gelbart W."/>
            <person name="Iyer V.N."/>
            <person name="Pollard D.A."/>
            <person name="Sackton T.B."/>
            <person name="Larracuente A.M."/>
            <person name="Singh N.D."/>
            <person name="Abad J.P."/>
            <person name="Abt D.N."/>
            <person name="Adryan B."/>
            <person name="Aguade M."/>
            <person name="Akashi H."/>
            <person name="Anderson W.W."/>
            <person name="Aquadro C.F."/>
            <person name="Ardell D.H."/>
            <person name="Arguello R."/>
            <person name="Artieri C.G."/>
            <person name="Barbash D.A."/>
            <person name="Barker D."/>
            <person name="Barsanti P."/>
            <person name="Batterham P."/>
            <person name="Batzoglou S."/>
            <person name="Begun D."/>
            <person name="Bhutkar A."/>
            <person name="Blanco E."/>
            <person name="Bosak S.A."/>
            <person name="Bradley R.K."/>
            <person name="Brand A.D."/>
            <person name="Brent M.R."/>
            <person name="Brooks A.N."/>
            <person name="Brown R.H."/>
            <person name="Butlin R.K."/>
            <person name="Caggese C."/>
            <person name="Calvi B.R."/>
            <person name="Bernardo de Carvalho A."/>
            <person name="Caspi A."/>
            <person name="Castrezana S."/>
            <person name="Celniker S.E."/>
            <person name="Chang J.L."/>
            <person name="Chapple C."/>
            <person name="Chatterji S."/>
            <person name="Chinwalla A."/>
            <person name="Civetta A."/>
            <person name="Clifton S.W."/>
            <person name="Comeron J.M."/>
            <person name="Costello J.C."/>
            <person name="Coyne J.A."/>
            <person name="Daub J."/>
            <person name="David R.G."/>
            <person name="Delcher A.L."/>
            <person name="Delehaunty K."/>
            <person name="Do C.B."/>
            <person name="Ebling H."/>
            <person name="Edwards K."/>
            <person name="Eickbush T."/>
            <person name="Evans J.D."/>
            <person name="Filipski A."/>
            <person name="Findeiss S."/>
            <person name="Freyhult E."/>
            <person name="Fulton L."/>
            <person name="Fulton R."/>
            <person name="Garcia A.C."/>
            <person name="Gardiner A."/>
            <person name="Garfield D.A."/>
            <person name="Garvin B.E."/>
            <person name="Gibson G."/>
            <person name="Gilbert D."/>
            <person name="Gnerre S."/>
            <person name="Godfrey J."/>
            <person name="Good R."/>
            <person name="Gotea V."/>
            <person name="Gravely B."/>
            <person name="Greenberg A.J."/>
            <person name="Griffiths-Jones S."/>
            <person name="Gross S."/>
            <person name="Guigo R."/>
            <person name="Gustafson E.A."/>
            <person name="Haerty W."/>
            <person name="Hahn M.W."/>
            <person name="Halligan D.L."/>
            <person name="Halpern A.L."/>
            <person name="Halter G.M."/>
            <person name="Han M.V."/>
            <person name="Heger A."/>
            <person name="Hillier L."/>
            <person name="Hinrichs A.S."/>
            <person name="Holmes I."/>
            <person name="Hoskins R.A."/>
            <person name="Hubisz M.J."/>
            <person name="Hultmark D."/>
            <person name="Huntley M.A."/>
            <person name="Jaffe D.B."/>
            <person name="Jagadeeshan S."/>
            <person name="Jeck W.R."/>
            <person name="Johnson J."/>
            <person name="Jones C.D."/>
            <person name="Jordan W.C."/>
            <person name="Karpen G.H."/>
            <person name="Kataoka E."/>
            <person name="Keightley P.D."/>
            <person name="Kheradpour P."/>
            <person name="Kirkness E.F."/>
            <person name="Koerich L.B."/>
            <person name="Kristiansen K."/>
            <person name="Kudrna D."/>
            <person name="Kulathinal R.J."/>
            <person name="Kumar S."/>
            <person name="Kwok R."/>
            <person name="Lander E."/>
            <person name="Langley C.H."/>
            <person name="Lapoint R."/>
            <person name="Lazzaro B.P."/>
            <person name="Lee S.J."/>
            <person name="Levesque L."/>
            <person name="Li R."/>
            <person name="Lin C.F."/>
            <person name="Lin M.F."/>
            <person name="Lindblad-Toh K."/>
            <person name="Llopart A."/>
            <person name="Long M."/>
            <person name="Low L."/>
            <person name="Lozovsky E."/>
            <person name="Lu J."/>
            <person name="Luo M."/>
            <person name="Machado C.A."/>
            <person name="Makalowski W."/>
            <person name="Marzo M."/>
            <person name="Matsuda M."/>
            <person name="Matzkin L."/>
            <person name="McAllister B."/>
            <person name="McBride C.S."/>
            <person name="McKernan B."/>
            <person name="McKernan K."/>
            <person name="Mendez-Lago M."/>
            <person name="Minx P."/>
            <person name="Mollenhauer M.U."/>
            <person name="Montooth K."/>
            <person name="Mount S.M."/>
            <person name="Mu X."/>
            <person name="Myers E."/>
            <person name="Negre B."/>
            <person name="Newfeld S."/>
            <person name="Nielsen R."/>
            <person name="Noor M.A."/>
            <person name="O'Grady P."/>
            <person name="Pachter L."/>
            <person name="Papaceit M."/>
            <person name="Parisi M.J."/>
            <person name="Parisi M."/>
            <person name="Parts L."/>
            <person name="Pedersen J.S."/>
            <person name="Pesole G."/>
            <person name="Phillippy A.M."/>
            <person name="Ponting C.P."/>
            <person name="Pop M."/>
            <person name="Porcelli D."/>
            <person name="Powell J.R."/>
            <person name="Prohaska S."/>
            <person name="Pruitt K."/>
            <person name="Puig M."/>
            <person name="Quesneville H."/>
            <person name="Ram K.R."/>
            <person name="Rand D."/>
            <person name="Rasmussen M.D."/>
            <person name="Reed L.K."/>
            <person name="Reenan R."/>
            <person name="Reily A."/>
            <person name="Remington K.A."/>
            <person name="Rieger T.T."/>
            <person name="Ritchie M.G."/>
            <person name="Robin C."/>
            <person name="Rogers Y.H."/>
            <person name="Rohde C."/>
            <person name="Rozas J."/>
            <person name="Rubenfield M.J."/>
            <person name="Ruiz A."/>
            <person name="Russo S."/>
            <person name="Salzberg S.L."/>
            <person name="Sanchez-Gracia A."/>
            <person name="Saranga D.J."/>
            <person name="Sato H."/>
            <person name="Schaeffer S.W."/>
            <person name="Schatz M.C."/>
            <person name="Schlenke T."/>
            <person name="Schwartz R."/>
            <person name="Segarra C."/>
            <person name="Singh R.S."/>
            <person name="Sirot L."/>
            <person name="Sirota M."/>
            <person name="Sisneros N.B."/>
            <person name="Smith C.D."/>
            <person name="Smith T.F."/>
            <person name="Spieth J."/>
            <person name="Stage D.E."/>
            <person name="Stark A."/>
            <person name="Stephan W."/>
            <person name="Strausberg R.L."/>
            <person name="Strempel S."/>
            <person name="Sturgill D."/>
            <person name="Sutton G."/>
            <person name="Sutton G.G."/>
            <person name="Tao W."/>
            <person name="Teichmann S."/>
            <person name="Tobari Y.N."/>
            <person name="Tomimura Y."/>
            <person name="Tsolas J.M."/>
            <person name="Valente V.L."/>
            <person name="Venter E."/>
            <person name="Venter J.C."/>
            <person name="Vicario S."/>
            <person name="Vieira F.G."/>
            <person name="Vilella A.J."/>
            <person name="Villasante A."/>
            <person name="Walenz B."/>
            <person name="Wang J."/>
            <person name="Wasserman M."/>
            <person name="Watts T."/>
            <person name="Wilson D."/>
            <person name="Wilson R.K."/>
            <person name="Wing R.A."/>
            <person name="Wolfner M.F."/>
            <person name="Wong A."/>
            <person name="Wong G.K."/>
            <person name="Wu C.I."/>
            <person name="Wu G."/>
            <person name="Yamamoto D."/>
            <person name="Yang H.P."/>
            <person name="Yang S.P."/>
            <person name="Yorke J.A."/>
            <person name="Yoshida K."/>
            <person name="Zdobnov E."/>
            <person name="Zhang P."/>
            <person name="Zhang Y."/>
            <person name="Zimin A.V."/>
            <person name="Baldwin J."/>
            <person name="Abdouelleil A."/>
            <person name="Abdulkadir J."/>
            <person name="Abebe A."/>
            <person name="Abera B."/>
            <person name="Abreu J."/>
            <person name="Acer S.C."/>
            <person name="Aftuck L."/>
            <person name="Alexander A."/>
            <person name="An P."/>
            <person name="Anderson E."/>
            <person name="Anderson S."/>
            <person name="Arachi H."/>
            <person name="Azer M."/>
            <person name="Bachantsang P."/>
            <person name="Barry A."/>
            <person name="Bayul T."/>
            <person name="Berlin A."/>
            <person name="Bessette D."/>
            <person name="Bloom T."/>
            <person name="Blye J."/>
            <person name="Boguslavskiy L."/>
            <person name="Bonnet C."/>
            <person name="Boukhgalter B."/>
            <person name="Bourzgui I."/>
            <person name="Brown A."/>
            <person name="Cahill P."/>
            <person name="Channer S."/>
            <person name="Cheshatsang Y."/>
            <person name="Chuda L."/>
            <person name="Citroen M."/>
            <person name="Collymore A."/>
            <person name="Cooke P."/>
            <person name="Costello M."/>
            <person name="D'Aco K."/>
            <person name="Daza R."/>
            <person name="De Haan G."/>
            <person name="DeGray S."/>
            <person name="DeMaso C."/>
            <person name="Dhargay N."/>
            <person name="Dooley K."/>
            <person name="Dooley E."/>
            <person name="Doricent M."/>
            <person name="Dorje P."/>
            <person name="Dorjee K."/>
            <person name="Dupes A."/>
            <person name="Elong R."/>
            <person name="Falk J."/>
            <person name="Farina A."/>
            <person name="Faro S."/>
            <person name="Ferguson D."/>
            <person name="Fisher S."/>
            <person name="Foley C.D."/>
            <person name="Franke A."/>
            <person name="Friedrich D."/>
            <person name="Gadbois L."/>
            <person name="Gearin G."/>
            <person name="Gearin C.R."/>
            <person name="Giannoukos G."/>
            <person name="Goode T."/>
            <person name="Graham J."/>
            <person name="Grandbois E."/>
            <person name="Grewal S."/>
            <person name="Gyaltsen K."/>
            <person name="Hafez N."/>
            <person name="Hagos B."/>
            <person name="Hall J."/>
            <person name="Henson C."/>
            <person name="Hollinger A."/>
            <person name="Honan T."/>
            <person name="Huard M.D."/>
            <person name="Hughes L."/>
            <person name="Hurhula B."/>
            <person name="Husby M.E."/>
            <person name="Kamat A."/>
            <person name="Kanga B."/>
            <person name="Kashin S."/>
            <person name="Khazanovich D."/>
            <person name="Kisner P."/>
            <person name="Lance K."/>
            <person name="Lara M."/>
            <person name="Lee W."/>
            <person name="Lennon N."/>
            <person name="Letendre F."/>
            <person name="LeVine R."/>
            <person name="Lipovsky A."/>
            <person name="Liu X."/>
            <person name="Liu J."/>
            <person name="Liu S."/>
            <person name="Lokyitsang T."/>
            <person name="Lokyitsang Y."/>
            <person name="Lubonja R."/>
            <person name="Lui A."/>
            <person name="MacDonald P."/>
            <person name="Magnisalis V."/>
            <person name="Maru K."/>
            <person name="Matthews C."/>
            <person name="McCusker W."/>
            <person name="McDonough S."/>
            <person name="Mehta T."/>
            <person name="Meldrim J."/>
            <person name="Meneus L."/>
            <person name="Mihai O."/>
            <person name="Mihalev A."/>
            <person name="Mihova T."/>
            <person name="Mittelman R."/>
            <person name="Mlenga V."/>
            <person name="Montmayeur A."/>
            <person name="Mulrain L."/>
            <person name="Navidi A."/>
            <person name="Naylor J."/>
            <person name="Negash T."/>
            <person name="Nguyen T."/>
            <person name="Nguyen N."/>
            <person name="Nicol R."/>
            <person name="Norbu C."/>
            <person name="Norbu N."/>
            <person name="Novod N."/>
            <person name="O'Neill B."/>
            <person name="Osman S."/>
            <person name="Markiewicz E."/>
            <person name="Oyono O.L."/>
            <person name="Patti C."/>
            <person name="Phunkhang P."/>
            <person name="Pierre F."/>
            <person name="Priest M."/>
            <person name="Raghuraman S."/>
            <person name="Rege F."/>
            <person name="Reyes R."/>
            <person name="Rise C."/>
            <person name="Rogov P."/>
            <person name="Ross K."/>
            <person name="Ryan E."/>
            <person name="Settipalli S."/>
            <person name="Shea T."/>
            <person name="Sherpa N."/>
            <person name="Shi L."/>
            <person name="Shih D."/>
            <person name="Sparrow T."/>
            <person name="Spaulding J."/>
            <person name="Stalker J."/>
            <person name="Stange-Thomann N."/>
            <person name="Stavropoulos S."/>
            <person name="Stone C."/>
            <person name="Strader C."/>
            <person name="Tesfaye S."/>
            <person name="Thomson T."/>
            <person name="Thoulutsang Y."/>
            <person name="Thoulutsang D."/>
            <person name="Topham K."/>
            <person name="Topping I."/>
            <person name="Tsamla T."/>
            <person name="Vassiliev H."/>
            <person name="Vo A."/>
            <person name="Wangchuk T."/>
            <person name="Wangdi T."/>
            <person name="Weiand M."/>
            <person name="Wilkinson J."/>
            <person name="Wilson A."/>
            <person name="Yadav S."/>
            <person name="Young G."/>
            <person name="Yu Q."/>
            <person name="Zembek L."/>
            <person name="Zhong D."/>
            <person name="Zimmer A."/>
            <person name="Zwirko Z."/>
            <person name="Jaffe D.B."/>
            <person name="Alvarez P."/>
            <person name="Brockman W."/>
            <person name="Butler J."/>
            <person name="Chin C."/>
            <person name="Gnerre S."/>
            <person name="Grabherr M."/>
            <person name="Kleber M."/>
            <person name="Mauceli E."/>
            <person name="MacCallum I."/>
        </authorList>
    </citation>
    <scope>NUCLEOTIDE SEQUENCE [LARGE SCALE GENOMIC DNA]</scope>
    <source>
        <strain evidence="11">Tucson 14030-0811.24</strain>
    </source>
</reference>
<name>B4MXV4_DROWI</name>
<keyword evidence="11" id="KW-1185">Reference proteome</keyword>
<feature type="compositionally biased region" description="Acidic residues" evidence="7">
    <location>
        <begin position="90"/>
        <end position="105"/>
    </location>
</feature>
<feature type="compositionally biased region" description="Polar residues" evidence="7">
    <location>
        <begin position="37"/>
        <end position="46"/>
    </location>
</feature>
<feature type="compositionally biased region" description="Low complexity" evidence="7">
    <location>
        <begin position="110"/>
        <end position="131"/>
    </location>
</feature>
<dbReference type="InterPro" id="IPR000719">
    <property type="entry name" value="Prot_kinase_dom"/>
</dbReference>
<evidence type="ECO:0000256" key="4">
    <source>
        <dbReference type="ARBA" id="ARBA00022777"/>
    </source>
</evidence>
<dbReference type="PROSITE" id="PS50011">
    <property type="entry name" value="PROTEIN_KINASE_DOM"/>
    <property type="match status" value="1"/>
</dbReference>
<dbReference type="AlphaFoldDB" id="B4MXV4"/>
<sequence length="520" mass="58158">MSTATCARFCTPLTTKPSTVGGSTSTSSAASKLTAGNSGSVMTSSGYKKIPTNDINTEATFTFKLGGAGRTNGIGSATRGHCVASSESSDPLESDYSDEEEEEAEEQHANSTSTSTSNRSNSSSSSSLQDVNDVDGDDDVDDDDDIGDGAAAPAASVGATGDDITNDSESIEDDDGNETDDEEDEDDESSEEESSSVQTAKGVRKYHLDDYQIIKTVGTGTFGRVCLCRDRISEKYCAMKILAMTEVIRLKQIEHVKNERNILREIRHPFVISLEWSTKDDSNLYMIFDYVCGGELFTYLRNAGKFTSQTSNFYAAEIVSALEYLHSLQIVYRDLKPENLLINRDGHLKITDFGFAKKLRDRTWTLCGTPEYIAPEIIQSKGHNKAVDWWALGVLIYEMLVGYPPFYDEQPFGIYEKILSGKIEWERHMDPIAKDLIKKLLVNDRTKRLGNMKNGADDVKRHRWFKHLNWNDVYNKKLKPPILPDVHHDGDTKNFDDYPEKDWKPAKAVDQRDLQYFNDF</sequence>
<feature type="compositionally biased region" description="Low complexity" evidence="7">
    <location>
        <begin position="14"/>
        <end position="36"/>
    </location>
</feature>
<evidence type="ECO:0000256" key="1">
    <source>
        <dbReference type="ARBA" id="ARBA00022527"/>
    </source>
</evidence>
<evidence type="ECO:0000256" key="6">
    <source>
        <dbReference type="PROSITE-ProRule" id="PRU10141"/>
    </source>
</evidence>
<dbReference type="eggNOG" id="KOG0616">
    <property type="taxonomic scope" value="Eukaryota"/>
</dbReference>
<organism evidence="10 11">
    <name type="scientific">Drosophila willistoni</name>
    <name type="common">Fruit fly</name>
    <dbReference type="NCBI Taxonomy" id="7260"/>
    <lineage>
        <taxon>Eukaryota</taxon>
        <taxon>Metazoa</taxon>
        <taxon>Ecdysozoa</taxon>
        <taxon>Arthropoda</taxon>
        <taxon>Hexapoda</taxon>
        <taxon>Insecta</taxon>
        <taxon>Pterygota</taxon>
        <taxon>Neoptera</taxon>
        <taxon>Endopterygota</taxon>
        <taxon>Diptera</taxon>
        <taxon>Brachycera</taxon>
        <taxon>Muscomorpha</taxon>
        <taxon>Ephydroidea</taxon>
        <taxon>Drosophilidae</taxon>
        <taxon>Drosophila</taxon>
        <taxon>Sophophora</taxon>
    </lineage>
</organism>
<dbReference type="PROSITE" id="PS00107">
    <property type="entry name" value="PROTEIN_KINASE_ATP"/>
    <property type="match status" value="1"/>
</dbReference>
<dbReference type="Pfam" id="PF00069">
    <property type="entry name" value="Pkinase"/>
    <property type="match status" value="1"/>
</dbReference>
<dbReference type="PANTHER" id="PTHR24353:SF37">
    <property type="entry name" value="CAMP-DEPENDENT PROTEIN KINASE CATALYTIC SUBUNIT PRKX"/>
    <property type="match status" value="1"/>
</dbReference>
<accession>B4MXV4</accession>
<dbReference type="FunFam" id="3.30.200.20:FF:000042">
    <property type="entry name" value="Aurora kinase A"/>
    <property type="match status" value="1"/>
</dbReference>
<dbReference type="PROSITE" id="PS51285">
    <property type="entry name" value="AGC_KINASE_CTER"/>
    <property type="match status" value="1"/>
</dbReference>
<dbReference type="GO" id="GO:0004691">
    <property type="term" value="F:cAMP-dependent protein kinase activity"/>
    <property type="evidence" value="ECO:0007669"/>
    <property type="project" value="EnsemblMetazoa"/>
</dbReference>
<evidence type="ECO:0000259" key="8">
    <source>
        <dbReference type="PROSITE" id="PS50011"/>
    </source>
</evidence>
<dbReference type="InParanoid" id="B4MXV4"/>
<feature type="region of interest" description="Disordered" evidence="7">
    <location>
        <begin position="65"/>
        <end position="201"/>
    </location>
</feature>
<keyword evidence="5 6" id="KW-0067">ATP-binding</keyword>
<dbReference type="EMBL" id="CH963876">
    <property type="protein sequence ID" value="EDW76873.2"/>
    <property type="molecule type" value="Genomic_DNA"/>
</dbReference>
<feature type="region of interest" description="Disordered" evidence="7">
    <location>
        <begin position="14"/>
        <end position="53"/>
    </location>
</feature>
<feature type="domain" description="AGC-kinase C-terminal" evidence="9">
    <location>
        <begin position="466"/>
        <end position="520"/>
    </location>
</feature>
<dbReference type="Gene3D" id="3.30.200.20">
    <property type="entry name" value="Phosphorylase Kinase, domain 1"/>
    <property type="match status" value="1"/>
</dbReference>
<dbReference type="HOGENOM" id="CLU_000288_63_49_1"/>
<keyword evidence="1" id="KW-0723">Serine/threonine-protein kinase</keyword>
<proteinExistence type="predicted"/>
<dbReference type="SMART" id="SM00133">
    <property type="entry name" value="S_TK_X"/>
    <property type="match status" value="1"/>
</dbReference>
<dbReference type="Proteomes" id="UP000007798">
    <property type="component" value="Unassembled WGS sequence"/>
</dbReference>
<feature type="compositionally biased region" description="Acidic residues" evidence="7">
    <location>
        <begin position="132"/>
        <end position="147"/>
    </location>
</feature>
<evidence type="ECO:0008006" key="12">
    <source>
        <dbReference type="Google" id="ProtNLM"/>
    </source>
</evidence>
<dbReference type="InterPro" id="IPR017441">
    <property type="entry name" value="Protein_kinase_ATP_BS"/>
</dbReference>
<dbReference type="InterPro" id="IPR008271">
    <property type="entry name" value="Ser/Thr_kinase_AS"/>
</dbReference>
<evidence type="ECO:0000259" key="9">
    <source>
        <dbReference type="PROSITE" id="PS51285"/>
    </source>
</evidence>
<dbReference type="PROSITE" id="PS00108">
    <property type="entry name" value="PROTEIN_KINASE_ST"/>
    <property type="match status" value="1"/>
</dbReference>
<evidence type="ECO:0000313" key="11">
    <source>
        <dbReference type="Proteomes" id="UP000007798"/>
    </source>
</evidence>
<gene>
    <name evidence="10" type="primary">Dwil\GK20594</name>
    <name evidence="10" type="ORF">Dwil_GK20594</name>
</gene>
<dbReference type="InterPro" id="IPR000961">
    <property type="entry name" value="AGC-kinase_C"/>
</dbReference>
<dbReference type="CDD" id="cd05612">
    <property type="entry name" value="STKc_PRKX_like"/>
    <property type="match status" value="1"/>
</dbReference>
<dbReference type="FunCoup" id="B4MXV4">
    <property type="interactions" value="183"/>
</dbReference>
<dbReference type="InterPro" id="IPR011009">
    <property type="entry name" value="Kinase-like_dom_sf"/>
</dbReference>
<feature type="compositionally biased region" description="Acidic residues" evidence="7">
    <location>
        <begin position="164"/>
        <end position="194"/>
    </location>
</feature>
<dbReference type="FunFam" id="1.10.510.10:FF:000005">
    <property type="entry name" value="cAMP-dependent protein kinase catalytic subunit alpha"/>
    <property type="match status" value="1"/>
</dbReference>
<feature type="domain" description="Protein kinase" evidence="8">
    <location>
        <begin position="211"/>
        <end position="465"/>
    </location>
</feature>
<keyword evidence="2" id="KW-0808">Transferase</keyword>
<dbReference type="PANTHER" id="PTHR24353">
    <property type="entry name" value="CYCLIC NUCLEOTIDE-DEPENDENT PROTEIN KINASE"/>
    <property type="match status" value="1"/>
</dbReference>